<keyword evidence="4" id="KW-0150">Chloroplast</keyword>
<feature type="binding site" evidence="7">
    <location>
        <position position="216"/>
    </location>
    <ligand>
        <name>chlorophyll a</name>
        <dbReference type="ChEBI" id="CHEBI:58416"/>
        <label>5</label>
    </ligand>
</feature>
<feature type="binding site" evidence="7">
    <location>
        <position position="214"/>
    </location>
    <ligand>
        <name>chlorophyll a</name>
        <dbReference type="ChEBI" id="CHEBI:58416"/>
        <label>1</label>
    </ligand>
</feature>
<evidence type="ECO:0000313" key="9">
    <source>
        <dbReference type="Proteomes" id="UP001165122"/>
    </source>
</evidence>
<dbReference type="SUPFAM" id="SSF103511">
    <property type="entry name" value="Chlorophyll a-b binding protein"/>
    <property type="match status" value="1"/>
</dbReference>
<evidence type="ECO:0000256" key="6">
    <source>
        <dbReference type="ARBA" id="ARBA00022640"/>
    </source>
</evidence>
<evidence type="ECO:0000256" key="2">
    <source>
        <dbReference type="ARBA" id="ARBA00004229"/>
    </source>
</evidence>
<organism evidence="8 9">
    <name type="scientific">Triparma laevis f. longispina</name>
    <dbReference type="NCBI Taxonomy" id="1714387"/>
    <lineage>
        <taxon>Eukaryota</taxon>
        <taxon>Sar</taxon>
        <taxon>Stramenopiles</taxon>
        <taxon>Ochrophyta</taxon>
        <taxon>Bolidophyceae</taxon>
        <taxon>Parmales</taxon>
        <taxon>Triparmaceae</taxon>
        <taxon>Triparma</taxon>
    </lineage>
</organism>
<dbReference type="AlphaFoldDB" id="A0A9W7DZN6"/>
<comment type="function">
    <text evidence="1">The light-harvesting complex (LHC) functions as a light receptor, it captures and delivers excitation energy to photosystems with which it is closely associated. Energy is transferred from the carotenoid and chlorophyll C (or B) to chlorophyll A and the photosynthetic reaction centers where it is used to synthesize ATP and reducing power.</text>
</comment>
<dbReference type="Proteomes" id="UP001165122">
    <property type="component" value="Unassembled WGS sequence"/>
</dbReference>
<dbReference type="Gene3D" id="1.10.3460.10">
    <property type="entry name" value="Chlorophyll a/b binding protein domain"/>
    <property type="match status" value="1"/>
</dbReference>
<evidence type="ECO:0000256" key="3">
    <source>
        <dbReference type="ARBA" id="ARBA00005933"/>
    </source>
</evidence>
<evidence type="ECO:0000313" key="8">
    <source>
        <dbReference type="EMBL" id="GMH56623.1"/>
    </source>
</evidence>
<name>A0A9W7DZN6_9STRA</name>
<keyword evidence="9" id="KW-1185">Reference proteome</keyword>
<proteinExistence type="inferred from homology"/>
<feature type="binding site" evidence="7">
    <location>
        <position position="228"/>
    </location>
    <ligand>
        <name>chlorophyll a</name>
        <dbReference type="ChEBI" id="CHEBI:58416"/>
        <label>1</label>
    </ligand>
</feature>
<comment type="caution">
    <text evidence="8">The sequence shown here is derived from an EMBL/GenBank/DDBJ whole genome shotgun (WGS) entry which is preliminary data.</text>
</comment>
<comment type="subcellular location">
    <subcellularLocation>
        <location evidence="2">Plastid</location>
        <location evidence="2">Chloroplast</location>
    </subcellularLocation>
</comment>
<dbReference type="OrthoDB" id="423598at2759"/>
<dbReference type="GO" id="GO:0016020">
    <property type="term" value="C:membrane"/>
    <property type="evidence" value="ECO:0007669"/>
    <property type="project" value="InterPro"/>
</dbReference>
<evidence type="ECO:0000256" key="4">
    <source>
        <dbReference type="ARBA" id="ARBA00022528"/>
    </source>
</evidence>
<feature type="binding site" evidence="7">
    <location>
        <position position="113"/>
    </location>
    <ligand>
        <name>chlorophyll a</name>
        <dbReference type="ChEBI" id="CHEBI:58416"/>
        <label>1</label>
    </ligand>
</feature>
<dbReference type="PANTHER" id="PTHR21649">
    <property type="entry name" value="CHLOROPHYLL A/B BINDING PROTEIN"/>
    <property type="match status" value="1"/>
</dbReference>
<dbReference type="Pfam" id="PF00504">
    <property type="entry name" value="Chloroa_b-bind"/>
    <property type="match status" value="1"/>
</dbReference>
<keyword evidence="5" id="KW-0602">Photosynthesis</keyword>
<feature type="binding site" description="axial binding residue" evidence="7">
    <location>
        <position position="115"/>
    </location>
    <ligand>
        <name>chlorophyll b</name>
        <dbReference type="ChEBI" id="CHEBI:61721"/>
        <label>1</label>
    </ligand>
    <ligandPart>
        <name>Mg</name>
        <dbReference type="ChEBI" id="CHEBI:25107"/>
    </ligandPart>
</feature>
<keyword evidence="7" id="KW-0148">Chlorophyll</keyword>
<evidence type="ECO:0000256" key="5">
    <source>
        <dbReference type="ARBA" id="ARBA00022531"/>
    </source>
</evidence>
<accession>A0A9W7DZN6</accession>
<gene>
    <name evidence="8" type="ORF">TrLO_g14355</name>
</gene>
<dbReference type="GO" id="GO:0009507">
    <property type="term" value="C:chloroplast"/>
    <property type="evidence" value="ECO:0007669"/>
    <property type="project" value="UniProtKB-SubCell"/>
</dbReference>
<evidence type="ECO:0000256" key="1">
    <source>
        <dbReference type="ARBA" id="ARBA00004022"/>
    </source>
</evidence>
<keyword evidence="6" id="KW-0934">Plastid</keyword>
<feature type="binding site" evidence="7">
    <location>
        <position position="110"/>
    </location>
    <ligand>
        <name>chlorophyll a</name>
        <dbReference type="ChEBI" id="CHEBI:58416"/>
        <label>1</label>
    </ligand>
</feature>
<dbReference type="InterPro" id="IPR001344">
    <property type="entry name" value="Chloro_AB-bd_pln"/>
</dbReference>
<protein>
    <recommendedName>
        <fullName evidence="10">Chlorophyll a-b binding protein, chloroplastic</fullName>
    </recommendedName>
</protein>
<dbReference type="GO" id="GO:0016168">
    <property type="term" value="F:chlorophyll binding"/>
    <property type="evidence" value="ECO:0007669"/>
    <property type="project" value="UniProtKB-KW"/>
</dbReference>
<evidence type="ECO:0008006" key="10">
    <source>
        <dbReference type="Google" id="ProtNLM"/>
    </source>
</evidence>
<dbReference type="InterPro" id="IPR022796">
    <property type="entry name" value="Chloroa_b-bind"/>
</dbReference>
<dbReference type="GO" id="GO:0009765">
    <property type="term" value="P:photosynthesis, light harvesting"/>
    <property type="evidence" value="ECO:0007669"/>
    <property type="project" value="InterPro"/>
</dbReference>
<dbReference type="EMBL" id="BRXW01000455">
    <property type="protein sequence ID" value="GMH56623.1"/>
    <property type="molecule type" value="Genomic_DNA"/>
</dbReference>
<comment type="similarity">
    <text evidence="3">Belongs to the fucoxanthin chlorophyll protein family.</text>
</comment>
<reference evidence="9" key="1">
    <citation type="journal article" date="2023" name="Commun. Biol.">
        <title>Genome analysis of Parmales, the sister group of diatoms, reveals the evolutionary specialization of diatoms from phago-mixotrophs to photoautotrophs.</title>
        <authorList>
            <person name="Ban H."/>
            <person name="Sato S."/>
            <person name="Yoshikawa S."/>
            <person name="Yamada K."/>
            <person name="Nakamura Y."/>
            <person name="Ichinomiya M."/>
            <person name="Sato N."/>
            <person name="Blanc-Mathieu R."/>
            <person name="Endo H."/>
            <person name="Kuwata A."/>
            <person name="Ogata H."/>
        </authorList>
    </citation>
    <scope>NUCLEOTIDE SEQUENCE [LARGE SCALE GENOMIC DNA]</scope>
    <source>
        <strain evidence="9">NIES 3700</strain>
    </source>
</reference>
<feature type="binding site" evidence="7">
    <location>
        <position position="211"/>
    </location>
    <ligand>
        <name>chlorophyll a</name>
        <dbReference type="ChEBI" id="CHEBI:58416"/>
        <label>1</label>
    </ligand>
</feature>
<sequence>MIEIPLSDYTDLLDDLLEPTLEDLQNTQTSLSPLHPEDRLKNILNSATPPIESIPGTGGLPGDCNFDPLNFHKFDPYLLLHRNRLRLTSGSTPIKTRPKNLIMRDYRASEIRHGRLCMLVSILWPAQELLNNLILPSDYTFSILGGGLTLPWIPLFMCGCMMGLGYLDVYANVIQSETTGEAYQGGDCFWDPIKILQGCTPEQERQMLKREVWNGRFSMIAVLGYIVQEAVTGRAVVDLEWNELFFYTVFAAKDVMEEVDILF</sequence>
<evidence type="ECO:0000256" key="7">
    <source>
        <dbReference type="PIRSR" id="PIRSR601344-1"/>
    </source>
</evidence>
<keyword evidence="7" id="KW-0157">Chromophore</keyword>